<proteinExistence type="predicted"/>
<dbReference type="GO" id="GO:0000428">
    <property type="term" value="C:DNA-directed RNA polymerase complex"/>
    <property type="evidence" value="ECO:0007669"/>
    <property type="project" value="UniProtKB-KW"/>
</dbReference>
<feature type="region of interest" description="Disordered" evidence="1">
    <location>
        <begin position="96"/>
        <end position="167"/>
    </location>
</feature>
<dbReference type="Proteomes" id="UP000422736">
    <property type="component" value="Chromosome 5"/>
</dbReference>
<dbReference type="Gene3D" id="6.10.250.3390">
    <property type="match status" value="1"/>
</dbReference>
<keyword evidence="2" id="KW-0804">Transcription</keyword>
<reference evidence="2 3" key="1">
    <citation type="submission" date="2016-03" db="EMBL/GenBank/DDBJ databases">
        <title>How can Kluyveromyces marxianus grow so fast - potential evolutionary course in Saccharomyces Complex revealed by comparative genomics.</title>
        <authorList>
            <person name="Mo W."/>
            <person name="Lu W."/>
            <person name="Yang X."/>
            <person name="Qi J."/>
            <person name="Lv H."/>
        </authorList>
    </citation>
    <scope>NUCLEOTIDE SEQUENCE [LARGE SCALE GENOMIC DNA]</scope>
    <source>
        <strain evidence="2 3">FIM1</strain>
    </source>
</reference>
<evidence type="ECO:0000256" key="1">
    <source>
        <dbReference type="SAM" id="MobiDB-lite"/>
    </source>
</evidence>
<feature type="compositionally biased region" description="Polar residues" evidence="1">
    <location>
        <begin position="105"/>
        <end position="118"/>
    </location>
</feature>
<keyword evidence="3" id="KW-1185">Reference proteome</keyword>
<gene>
    <name evidence="2" type="primary">RPA14</name>
    <name evidence="2" type="ORF">FIM1_3598</name>
</gene>
<protein>
    <submittedName>
        <fullName evidence="2">DNA-directed RNA polymerase I subunit RPA14</fullName>
    </submittedName>
</protein>
<accession>A0ABX6EYL8</accession>
<dbReference type="Pfam" id="PF08203">
    <property type="entry name" value="RNA_polI_A14"/>
    <property type="match status" value="1"/>
</dbReference>
<feature type="compositionally biased region" description="Low complexity" evidence="1">
    <location>
        <begin position="147"/>
        <end position="167"/>
    </location>
</feature>
<evidence type="ECO:0000313" key="2">
    <source>
        <dbReference type="EMBL" id="QGN16872.1"/>
    </source>
</evidence>
<sequence>MLRGTRRPAHSTLNTPVVVHQVGTPSYLSKEEVLNFLSTFISEKEAIPAVSLASRAESVTQTSITSGGVSTEEVALDTQLSSALAQLKRVERDFKGLPPQVLETEPSSSNTAQKTTPDVDTVEKSATGGKKIKFADESEPSETVNASGASKDTSDSSSSDSSLSDSE</sequence>
<dbReference type="EMBL" id="CP015058">
    <property type="protein sequence ID" value="QGN16872.1"/>
    <property type="molecule type" value="Genomic_DNA"/>
</dbReference>
<evidence type="ECO:0000313" key="3">
    <source>
        <dbReference type="Proteomes" id="UP000422736"/>
    </source>
</evidence>
<keyword evidence="2" id="KW-0240">DNA-directed RNA polymerase</keyword>
<name>A0ABX6EYL8_KLUMA</name>
<dbReference type="InterPro" id="IPR013239">
    <property type="entry name" value="RNA_polI_Rpa14"/>
</dbReference>
<organism evidence="2 3">
    <name type="scientific">Kluyveromyces marxianus</name>
    <name type="common">Yeast</name>
    <name type="synonym">Candida kefyr</name>
    <dbReference type="NCBI Taxonomy" id="4911"/>
    <lineage>
        <taxon>Eukaryota</taxon>
        <taxon>Fungi</taxon>
        <taxon>Dikarya</taxon>
        <taxon>Ascomycota</taxon>
        <taxon>Saccharomycotina</taxon>
        <taxon>Saccharomycetes</taxon>
        <taxon>Saccharomycetales</taxon>
        <taxon>Saccharomycetaceae</taxon>
        <taxon>Kluyveromyces</taxon>
    </lineage>
</organism>
<reference evidence="2 3" key="2">
    <citation type="submission" date="2019-11" db="EMBL/GenBank/DDBJ databases">
        <authorList>
            <person name="Lu H."/>
        </authorList>
    </citation>
    <scope>NUCLEOTIDE SEQUENCE [LARGE SCALE GENOMIC DNA]</scope>
    <source>
        <strain evidence="2 3">FIM1</strain>
    </source>
</reference>